<evidence type="ECO:0000256" key="3">
    <source>
        <dbReference type="ARBA" id="ARBA00022692"/>
    </source>
</evidence>
<feature type="transmembrane region" description="Helical" evidence="7">
    <location>
        <begin position="518"/>
        <end position="537"/>
    </location>
</feature>
<feature type="transmembrane region" description="Helical" evidence="7">
    <location>
        <begin position="349"/>
        <end position="371"/>
    </location>
</feature>
<dbReference type="InterPro" id="IPR032800">
    <property type="entry name" value="TRP_N"/>
</dbReference>
<feature type="domain" description="ML-like" evidence="9">
    <location>
        <begin position="27"/>
        <end position="169"/>
    </location>
</feature>
<dbReference type="Pfam" id="PF14558">
    <property type="entry name" value="TRP_N"/>
    <property type="match status" value="1"/>
</dbReference>
<evidence type="ECO:0000256" key="8">
    <source>
        <dbReference type="SAM" id="SignalP"/>
    </source>
</evidence>
<dbReference type="SMART" id="SM01320">
    <property type="entry name" value="TRP_N"/>
    <property type="match status" value="1"/>
</dbReference>
<feature type="transmembrane region" description="Helical" evidence="7">
    <location>
        <begin position="403"/>
        <end position="423"/>
    </location>
</feature>
<sequence length="652" mass="70631">MRFSLLKAASLVLAGLTPLASAVTANDVLTSNSLGSCLDNSPVRATYFKVAFTPINETATFEMAMTTAYEGKVLFDIHILVYGYLIKLQADPCTITELKGMCPMRAGRLPGNWTLEVPGSKNKLPGIAYGIPDLDASVRIIVNERKDDGTAGGSIACIDTSITNGKTVDLIGVKWATAVVALLALASSAVISALGRPNTAAHIAANSLSLVGYFQAQAIMGQTGIHLPPLVASWTQDFQWSMGIINVGFMQTIFTWYQRATGGSPSTLFQTGDTLSVHVQKRGLDYMETARHVVKRGVNIASRAISEVTPRAVKHILKRSGNQTDGLGGYVVSGIQRVAYRAGIESTNLFVTGLVFFCIFAIISAILIVIFKAITNQLAKRGVLSQDRFLEFRSTWRTVLKGVLYRIAIITFPQMAVLCLWEFTQGDSPAEIVLAVFFLLGFLLILGHGVAKVYAIARASAAAHRNHAYALYSDPHNLTKYGALYVQFRASGYYFIAPLLAYILVKAMFVAFAQNSGITQAIAFIILEAGALITSSVMHPYMDKPTNSFNIAICIVNFLNAIALLIFTDVFDAPGLIAGVVGVVVFIMNAAFSLVLLLMIIISTTWSFFRKNSEGQYKNMADDRASFIRSQTDLNTKKELDALAATARGDEK</sequence>
<comment type="subcellular location">
    <subcellularLocation>
        <location evidence="1">Membrane</location>
        <topology evidence="1">Multi-pass membrane protein</topology>
    </subcellularLocation>
</comment>
<feature type="transmembrane region" description="Helical" evidence="7">
    <location>
        <begin position="576"/>
        <end position="609"/>
    </location>
</feature>
<comment type="similarity">
    <text evidence="2">Belongs to the transient receptor potential (TRP) ion channel family.</text>
</comment>
<dbReference type="HOGENOM" id="CLU_010226_1_0_1"/>
<dbReference type="AlphaFoldDB" id="A0A0A1TT96"/>
<dbReference type="PANTHER" id="PTHR31145">
    <property type="entry name" value="INTEGRAL MEMBRANE PROTEIN (AFU_ORTHOLOGUE AFUA_7G01610)"/>
    <property type="match status" value="1"/>
</dbReference>
<evidence type="ECO:0000256" key="4">
    <source>
        <dbReference type="ARBA" id="ARBA00022729"/>
    </source>
</evidence>
<accession>A0A0A1TT96</accession>
<keyword evidence="6 7" id="KW-0472">Membrane</keyword>
<dbReference type="Pfam" id="PF06011">
    <property type="entry name" value="TRP"/>
    <property type="match status" value="1"/>
</dbReference>
<organism evidence="10 11">
    <name type="scientific">[Torrubiella] hemipterigena</name>
    <dbReference type="NCBI Taxonomy" id="1531966"/>
    <lineage>
        <taxon>Eukaryota</taxon>
        <taxon>Fungi</taxon>
        <taxon>Dikarya</taxon>
        <taxon>Ascomycota</taxon>
        <taxon>Pezizomycotina</taxon>
        <taxon>Sordariomycetes</taxon>
        <taxon>Hypocreomycetidae</taxon>
        <taxon>Hypocreales</taxon>
        <taxon>Clavicipitaceae</taxon>
        <taxon>Clavicipitaceae incertae sedis</taxon>
        <taxon>'Torrubiella' clade</taxon>
    </lineage>
</organism>
<evidence type="ECO:0000256" key="5">
    <source>
        <dbReference type="ARBA" id="ARBA00022989"/>
    </source>
</evidence>
<gene>
    <name evidence="10" type="ORF">VHEMI10433</name>
</gene>
<feature type="transmembrane region" description="Helical" evidence="7">
    <location>
        <begin position="493"/>
        <end position="512"/>
    </location>
</feature>
<feature type="chain" id="PRO_5001990392" description="ML-like domain-containing protein" evidence="8">
    <location>
        <begin position="23"/>
        <end position="652"/>
    </location>
</feature>
<keyword evidence="11" id="KW-1185">Reference proteome</keyword>
<dbReference type="GO" id="GO:0055085">
    <property type="term" value="P:transmembrane transport"/>
    <property type="evidence" value="ECO:0007669"/>
    <property type="project" value="TreeGrafter"/>
</dbReference>
<feature type="transmembrane region" description="Helical" evidence="7">
    <location>
        <begin position="435"/>
        <end position="457"/>
    </location>
</feature>
<evidence type="ECO:0000256" key="2">
    <source>
        <dbReference type="ARBA" id="ARBA00010642"/>
    </source>
</evidence>
<dbReference type="PANTHER" id="PTHR31145:SF2">
    <property type="entry name" value="FLAVIN CARRIER PROTEIN 2"/>
    <property type="match status" value="1"/>
</dbReference>
<evidence type="ECO:0000313" key="10">
    <source>
        <dbReference type="EMBL" id="CEJ94927.1"/>
    </source>
</evidence>
<evidence type="ECO:0000256" key="1">
    <source>
        <dbReference type="ARBA" id="ARBA00004141"/>
    </source>
</evidence>
<evidence type="ECO:0000313" key="11">
    <source>
        <dbReference type="Proteomes" id="UP000039046"/>
    </source>
</evidence>
<keyword evidence="4 8" id="KW-0732">Signal</keyword>
<feature type="signal peptide" evidence="8">
    <location>
        <begin position="1"/>
        <end position="22"/>
    </location>
</feature>
<dbReference type="GO" id="GO:0016020">
    <property type="term" value="C:membrane"/>
    <property type="evidence" value="ECO:0007669"/>
    <property type="project" value="UniProtKB-SubCell"/>
</dbReference>
<keyword evidence="5 7" id="KW-1133">Transmembrane helix</keyword>
<evidence type="ECO:0000259" key="9">
    <source>
        <dbReference type="SMART" id="SM01320"/>
    </source>
</evidence>
<name>A0A0A1TT96_9HYPO</name>
<proteinExistence type="inferred from homology"/>
<reference evidence="10 11" key="1">
    <citation type="journal article" date="2015" name="Genome Announc.">
        <title>Draft Genome Sequence and Gene Annotation of the Entomopathogenic Fungus Verticillium hemipterigenum.</title>
        <authorList>
            <person name="Horn F."/>
            <person name="Habel A."/>
            <person name="Scharf D.H."/>
            <person name="Dworschak J."/>
            <person name="Brakhage A.A."/>
            <person name="Guthke R."/>
            <person name="Hertweck C."/>
            <person name="Linde J."/>
        </authorList>
    </citation>
    <scope>NUCLEOTIDE SEQUENCE [LARGE SCALE GENOMIC DNA]</scope>
</reference>
<dbReference type="Proteomes" id="UP000039046">
    <property type="component" value="Unassembled WGS sequence"/>
</dbReference>
<dbReference type="InterPro" id="IPR010308">
    <property type="entry name" value="TRP_C"/>
</dbReference>
<evidence type="ECO:0000256" key="6">
    <source>
        <dbReference type="ARBA" id="ARBA00023136"/>
    </source>
</evidence>
<evidence type="ECO:0000256" key="7">
    <source>
        <dbReference type="SAM" id="Phobius"/>
    </source>
</evidence>
<protein>
    <recommendedName>
        <fullName evidence="9">ML-like domain-containing protein</fullName>
    </recommendedName>
</protein>
<keyword evidence="3 7" id="KW-0812">Transmembrane</keyword>
<feature type="transmembrane region" description="Helical" evidence="7">
    <location>
        <begin position="549"/>
        <end position="570"/>
    </location>
</feature>
<dbReference type="OrthoDB" id="5212126at2759"/>
<dbReference type="InterPro" id="IPR040241">
    <property type="entry name" value="TRP_Flc/Pkd2-like"/>
</dbReference>
<dbReference type="EMBL" id="CDHN01000008">
    <property type="protein sequence ID" value="CEJ94927.1"/>
    <property type="molecule type" value="Genomic_DNA"/>
</dbReference>
<dbReference type="STRING" id="1531966.A0A0A1TT96"/>
<dbReference type="GO" id="GO:0009272">
    <property type="term" value="P:fungal-type cell wall biogenesis"/>
    <property type="evidence" value="ECO:0007669"/>
    <property type="project" value="TreeGrafter"/>
</dbReference>